<feature type="domain" description="Splicing factor Cactin C-terminal" evidence="3">
    <location>
        <begin position="291"/>
        <end position="366"/>
    </location>
</feature>
<organism evidence="6">
    <name type="scientific">Fagus sylvatica</name>
    <name type="common">Beechnut</name>
    <dbReference type="NCBI Taxonomy" id="28930"/>
    <lineage>
        <taxon>Eukaryota</taxon>
        <taxon>Viridiplantae</taxon>
        <taxon>Streptophyta</taxon>
        <taxon>Embryophyta</taxon>
        <taxon>Tracheophyta</taxon>
        <taxon>Spermatophyta</taxon>
        <taxon>Magnoliopsida</taxon>
        <taxon>eudicotyledons</taxon>
        <taxon>Gunneridae</taxon>
        <taxon>Pentapetalae</taxon>
        <taxon>rosids</taxon>
        <taxon>fabids</taxon>
        <taxon>Fagales</taxon>
        <taxon>Fagaceae</taxon>
        <taxon>Fagus</taxon>
    </lineage>
</organism>
<evidence type="ECO:0000313" key="6">
    <source>
        <dbReference type="EMBL" id="SPC83301.1"/>
    </source>
</evidence>
<dbReference type="GO" id="GO:0005681">
    <property type="term" value="C:spliceosomal complex"/>
    <property type="evidence" value="ECO:0007669"/>
    <property type="project" value="TreeGrafter"/>
</dbReference>
<dbReference type="PANTHER" id="PTHR21737:SF4">
    <property type="entry name" value="SPLICING FACTOR CACTIN"/>
    <property type="match status" value="1"/>
</dbReference>
<dbReference type="PANTHER" id="PTHR21737">
    <property type="entry name" value="POLYGLUTAMINE BINDING PROTEIN 1/MARVEL MEMBRANE-ASSOCIATING DOMAIN CONTAINING 3"/>
    <property type="match status" value="1"/>
</dbReference>
<proteinExistence type="inferred from homology"/>
<dbReference type="InterPro" id="IPR018816">
    <property type="entry name" value="Cactin_central"/>
</dbReference>
<gene>
    <name evidence="6" type="ORF">FSB_LOCUS11183</name>
</gene>
<protein>
    <recommendedName>
        <fullName evidence="2">Splicing factor Cactin</fullName>
    </recommendedName>
</protein>
<dbReference type="GO" id="GO:0045292">
    <property type="term" value="P:mRNA cis splicing, via spliceosome"/>
    <property type="evidence" value="ECO:0007669"/>
    <property type="project" value="TreeGrafter"/>
</dbReference>
<dbReference type="InterPro" id="IPR026960">
    <property type="entry name" value="RVT-Znf"/>
</dbReference>
<feature type="domain" description="Splicing factor cactin central" evidence="4">
    <location>
        <begin position="67"/>
        <end position="103"/>
    </location>
</feature>
<feature type="domain" description="Reverse transcriptase zinc-binding" evidence="5">
    <location>
        <begin position="452"/>
        <end position="502"/>
    </location>
</feature>
<evidence type="ECO:0000259" key="3">
    <source>
        <dbReference type="Pfam" id="PF09732"/>
    </source>
</evidence>
<feature type="domain" description="Splicing factor cactin central" evidence="4">
    <location>
        <begin position="104"/>
        <end position="215"/>
    </location>
</feature>
<comment type="similarity">
    <text evidence="1">Belongs to the CACTIN family.</text>
</comment>
<dbReference type="Pfam" id="PF09732">
    <property type="entry name" value="CactinC_cactus"/>
    <property type="match status" value="1"/>
</dbReference>
<reference evidence="6" key="1">
    <citation type="submission" date="2018-02" db="EMBL/GenBank/DDBJ databases">
        <authorList>
            <person name="Cohen D.B."/>
            <person name="Kent A.D."/>
        </authorList>
    </citation>
    <scope>NUCLEOTIDE SEQUENCE</scope>
</reference>
<evidence type="ECO:0000259" key="5">
    <source>
        <dbReference type="Pfam" id="PF13966"/>
    </source>
</evidence>
<dbReference type="EMBL" id="OIVN01000635">
    <property type="protein sequence ID" value="SPC83301.1"/>
    <property type="molecule type" value="Genomic_DNA"/>
</dbReference>
<evidence type="ECO:0000256" key="1">
    <source>
        <dbReference type="ARBA" id="ARBA00006895"/>
    </source>
</evidence>
<evidence type="ECO:0000259" key="4">
    <source>
        <dbReference type="Pfam" id="PF10312"/>
    </source>
</evidence>
<dbReference type="Pfam" id="PF10312">
    <property type="entry name" value="Cactin_mid"/>
    <property type="match status" value="2"/>
</dbReference>
<dbReference type="SMART" id="SM01050">
    <property type="entry name" value="CactinC_cactus"/>
    <property type="match status" value="1"/>
</dbReference>
<evidence type="ECO:0000256" key="2">
    <source>
        <dbReference type="ARBA" id="ARBA00034534"/>
    </source>
</evidence>
<dbReference type="Pfam" id="PF13966">
    <property type="entry name" value="zf-RVT"/>
    <property type="match status" value="1"/>
</dbReference>
<name>A0A2N9F8V1_FAGSY</name>
<dbReference type="InterPro" id="IPR019134">
    <property type="entry name" value="Cactin_C"/>
</dbReference>
<dbReference type="GO" id="GO:0005737">
    <property type="term" value="C:cytoplasm"/>
    <property type="evidence" value="ECO:0007669"/>
    <property type="project" value="TreeGrafter"/>
</dbReference>
<dbReference type="AlphaFoldDB" id="A0A2N9F8V1"/>
<sequence>MSVCRFVWKKKVERDLAQGVSLNNYSNKNERKRQRERMEEIEKLKKRRMERGVEKAQREEDMALLARERAWAEFKDWEKKEEEFQFEQRKIGSEIRLREGRRKGMEELRDDIKMHVDLDSATPMHVEYWKALLVVCDWELGAKVRGKEHQERGLHPNIEEEVWNHLQEKTYAELEATQSQIELQMRAGTAKVVEYWEAVLKRLEIYKAKACLKEIYAKLKLHKHMKEETNQNEEEEAAGSFSPELLHHGDEIEEAIEPEEDRAMLEQKRMAVVMEEGDAVFGSGIEVKLDSDLLDKTKAPIYTLEKDGSNGETCIIRFNAGPPYEDIAFQIVNKEWNYSHKKGFKCTFDQGILHLYFNFNRYRYRRKYKLQFTTEVKASEAIAQKMFSKGTLKEISTDEDGFERAWLKILVYFRGTDEEMEFKHSDLRLQQDWFDGKWIMASRMAGILISIAAKIVYLVKILTADNLRRRGIPIVSWCCMCKADGETVDHLLLHCPYAKELWDMVFGLFGIQWVMPKRVCDLFYCWLGSVGRNSVIWKAIPHCIMWCLWRERNARTFEDCELSVVELKLLFYRSLLD</sequence>
<accession>A0A2N9F8V1</accession>